<feature type="domain" description="Cytosolic endo-beta-N-acetylglucosaminidase C-terminal" evidence="9">
    <location>
        <begin position="594"/>
        <end position="677"/>
    </location>
</feature>
<comment type="similarity">
    <text evidence="2">Belongs to the glycosyl hydrolase 85 family.</text>
</comment>
<name>A0A8S0P0N9_RHIPU</name>
<evidence type="ECO:0000256" key="4">
    <source>
        <dbReference type="ARBA" id="ARBA00022490"/>
    </source>
</evidence>
<evidence type="ECO:0000259" key="9">
    <source>
        <dbReference type="Pfam" id="PF25529"/>
    </source>
</evidence>
<dbReference type="CDD" id="cd06547">
    <property type="entry name" value="GH85_ENGase"/>
    <property type="match status" value="1"/>
</dbReference>
<comment type="catalytic activity">
    <reaction evidence="7">
        <text>an N(4)-(oligosaccharide-(1-&gt;3)-[oligosaccharide-(1-&gt;6)]-beta-D-Man-(1-&gt;4)-beta-D-GlcNAc-(1-&gt;4)-alpha-D-GlcNAc)-L-asparaginyl-[protein] + H2O = an oligosaccharide-(1-&gt;3)-[oligosaccharide-(1-&gt;6)]-beta-D-Man-(1-&gt;4)-D-GlcNAc + N(4)-(N-acetyl-beta-D-glucosaminyl)-L-asparaginyl-[protein]</text>
        <dbReference type="Rhea" id="RHEA:73067"/>
        <dbReference type="Rhea" id="RHEA-COMP:12603"/>
        <dbReference type="Rhea" id="RHEA-COMP:18176"/>
        <dbReference type="ChEBI" id="CHEBI:15377"/>
        <dbReference type="ChEBI" id="CHEBI:132248"/>
        <dbReference type="ChEBI" id="CHEBI:192714"/>
        <dbReference type="ChEBI" id="CHEBI:192715"/>
        <dbReference type="EC" id="3.2.1.96"/>
    </reaction>
</comment>
<evidence type="ECO:0000256" key="2">
    <source>
        <dbReference type="ARBA" id="ARBA00007849"/>
    </source>
</evidence>
<keyword evidence="6" id="KW-0326">Glycosidase</keyword>
<organism evidence="10">
    <name type="scientific">Rhizomucor pusillus</name>
    <dbReference type="NCBI Taxonomy" id="4840"/>
    <lineage>
        <taxon>Eukaryota</taxon>
        <taxon>Fungi</taxon>
        <taxon>Fungi incertae sedis</taxon>
        <taxon>Mucoromycota</taxon>
        <taxon>Mucoromycotina</taxon>
        <taxon>Mucoromycetes</taxon>
        <taxon>Mucorales</taxon>
        <taxon>Lichtheimiaceae</taxon>
        <taxon>Rhizomucor</taxon>
    </lineage>
</organism>
<evidence type="ECO:0000256" key="3">
    <source>
        <dbReference type="ARBA" id="ARBA00012566"/>
    </source>
</evidence>
<evidence type="ECO:0000313" key="10">
    <source>
        <dbReference type="EMBL" id="BDI24340.1"/>
    </source>
</evidence>
<dbReference type="Pfam" id="PF25529">
    <property type="entry name" value="Ig_ENGASE1_C"/>
    <property type="match status" value="1"/>
</dbReference>
<evidence type="ECO:0000256" key="1">
    <source>
        <dbReference type="ARBA" id="ARBA00004514"/>
    </source>
</evidence>
<keyword evidence="5" id="KW-0378">Hydrolase</keyword>
<reference evidence="10" key="1">
    <citation type="submission" date="2022-05" db="EMBL/GenBank/DDBJ databases">
        <title>Identification and characterization of a novel thermo-stable endo-beta-N-acetylglucosaminidase from Rhizomucor pusillus.</title>
        <authorList>
            <person name="Nishizawa H."/>
            <person name="Iwamoto M."/>
            <person name="Ono Y."/>
        </authorList>
    </citation>
    <scope>NUCLEOTIDE SEQUENCE</scope>
    <source>
        <strain evidence="10">NBRC 9742</strain>
    </source>
</reference>
<dbReference type="EC" id="3.2.1.96" evidence="3"/>
<keyword evidence="4" id="KW-0963">Cytoplasm</keyword>
<dbReference type="InterPro" id="IPR005201">
    <property type="entry name" value="TIM_ENGase"/>
</dbReference>
<evidence type="ECO:0000256" key="6">
    <source>
        <dbReference type="ARBA" id="ARBA00023295"/>
    </source>
</evidence>
<dbReference type="PANTHER" id="PTHR13246:SF1">
    <property type="entry name" value="CYTOSOLIC ENDO-BETA-N-ACETYLGLUCOSAMINIDASE"/>
    <property type="match status" value="1"/>
</dbReference>
<protein>
    <recommendedName>
        <fullName evidence="3">mannosyl-glycoprotein endo-beta-N-acetylglucosaminidase</fullName>
        <ecNumber evidence="3">3.2.1.96</ecNumber>
    </recommendedName>
</protein>
<dbReference type="EMBL" id="LC709224">
    <property type="protein sequence ID" value="BDI24340.1"/>
    <property type="molecule type" value="mRNA"/>
</dbReference>
<dbReference type="PANTHER" id="PTHR13246">
    <property type="entry name" value="ENDO BETA N-ACETYLGLUCOSAMINIDASE"/>
    <property type="match status" value="1"/>
</dbReference>
<dbReference type="InterPro" id="IPR032979">
    <property type="entry name" value="ENGase"/>
</dbReference>
<comment type="subcellular location">
    <subcellularLocation>
        <location evidence="1">Cytoplasm</location>
        <location evidence="1">Cytosol</location>
    </subcellularLocation>
</comment>
<dbReference type="AlphaFoldDB" id="A0A8S0P0N9"/>
<gene>
    <name evidence="10" type="primary">Endo-Rp</name>
</gene>
<proteinExistence type="evidence at transcript level"/>
<evidence type="ECO:0000259" key="8">
    <source>
        <dbReference type="Pfam" id="PF03644"/>
    </source>
</evidence>
<evidence type="ECO:0000256" key="5">
    <source>
        <dbReference type="ARBA" id="ARBA00022801"/>
    </source>
</evidence>
<dbReference type="Pfam" id="PF03644">
    <property type="entry name" value="Glyco_hydro_85"/>
    <property type="match status" value="1"/>
</dbReference>
<evidence type="ECO:0000256" key="7">
    <source>
        <dbReference type="ARBA" id="ARBA00034414"/>
    </source>
</evidence>
<dbReference type="InterPro" id="IPR057882">
    <property type="entry name" value="ENGase_C"/>
</dbReference>
<dbReference type="Gene3D" id="3.20.20.80">
    <property type="entry name" value="Glycosidases"/>
    <property type="match status" value="1"/>
</dbReference>
<dbReference type="GO" id="GO:0005829">
    <property type="term" value="C:cytosol"/>
    <property type="evidence" value="ECO:0007669"/>
    <property type="project" value="UniProtKB-SubCell"/>
</dbReference>
<dbReference type="GO" id="GO:0033925">
    <property type="term" value="F:mannosyl-glycoprotein endo-beta-N-acetylglucosaminidase activity"/>
    <property type="evidence" value="ECO:0007669"/>
    <property type="project" value="UniProtKB-EC"/>
</dbReference>
<sequence>MPSLELQQAADTRLFESMPLQTMNELGSWEPSNASRANIATIPLHQRSNLDPAEPRLIVTHDMAGGYKEDSNIQGNTYDTIYSCQYWQYVDTFIYFSHHRVTIPPVNWINACHRNGVKTLGTFIVEGAAGMFALERFVYGPEPGQRNSWSPYYADKLVDIAEFYGFDGWLLNIESDFFPLYRNPSLKAIHLAKLLRYLKNAMHARVPGSEIIWYDSMTTNGSVQWQNNITPKNSIFFEAADGIFLNYWWNATVPPLALQVAHRLGRQGSDVYFGTDVWGRGTFGGGGFDSYLAVGTARAFKTSSALFGTAWIYEHFGKKDFELMDRLLWLGGDQSEYPAQEGEQNRTVKVTSHLGRHPGIADVSPVRSAPGKTWFATWFDRGYGTGFYYQGKKLLSQPWSHLSHQSIPPNLIARLQREENHGLSYFLADDDAYIGGTSLLIAAEITQERQLPLYQLEYDVTEGCEVQFIYKSPEPDMQGKIDIYLNLQVTDILPDELAFYWQDVTDASSQADATTAMRLYLNENTVIYLKPSRKQELAEGWLLCSVRVPPTYPLGIATIKELGIHVDGKETVLFRLGLLTIIPLGDAPSALSRITQVQLQRDEDIHSKCPSSSCELWATLSWMMEHNSKEDWDQVDHYMIFFKNVDSKAEPIFLGTSFSTEYRISGLEIKKHGNSIEIWAVNRLGTVIARQDIDIQ</sequence>
<accession>A0A8S0P0N9</accession>
<feature type="domain" description="Cytosolic endo-beta-N-acetylglucosaminidase TIM barrel" evidence="8">
    <location>
        <begin position="67"/>
        <end position="386"/>
    </location>
</feature>
<dbReference type="Gene3D" id="2.60.120.260">
    <property type="entry name" value="Galactose-binding domain-like"/>
    <property type="match status" value="1"/>
</dbReference>